<proteinExistence type="predicted"/>
<reference evidence="2 3" key="1">
    <citation type="submission" date="2020-04" db="EMBL/GenBank/DDBJ databases">
        <authorList>
            <person name="Alioto T."/>
            <person name="Alioto T."/>
            <person name="Gomez Garrido J."/>
        </authorList>
    </citation>
    <scope>NUCLEOTIDE SEQUENCE [LARGE SCALE GENOMIC DNA]</scope>
</reference>
<feature type="region of interest" description="Disordered" evidence="1">
    <location>
        <begin position="348"/>
        <end position="376"/>
    </location>
</feature>
<feature type="region of interest" description="Disordered" evidence="1">
    <location>
        <begin position="227"/>
        <end position="275"/>
    </location>
</feature>
<dbReference type="AlphaFoldDB" id="A0A8S1DTV1"/>
<evidence type="ECO:0000313" key="2">
    <source>
        <dbReference type="EMBL" id="CAB3384443.1"/>
    </source>
</evidence>
<feature type="compositionally biased region" description="Polar residues" evidence="1">
    <location>
        <begin position="266"/>
        <end position="275"/>
    </location>
</feature>
<accession>A0A8S1DTV1</accession>
<sequence length="376" mass="38486">MGHVNSGLLDQSDSSLADAEAIGLSRADMTAINSGLHDVPGVRLPLQTASYASPSPTHAVFMYSGGSSGDGGGGGGTRDGVVTLQLRGTAVGVDDDDDDDKVTAVDTSGTNLASVLARLQQEDATLSISYQDGDVLAEGSIDVLLGSGALHAAGADGTFDLFDSESGQDLTLSPQTFTSSTEAFLNDNSDSLPPTQADADTVGSSNSEDVKVAVVPSAAVITTKTAAAVPAAPAPPASTPSSSSPTTTAIVAADSGKLAVKKSRPKASSPNRQGPQQCLYFESPLIYSYIGRTPLGCTKAFSEQRRPFRPRLRAGLSSPESMHAPSDGDGAASWRWSRVREEQLSARTLLKSQPSTGAPKSMFIHSGVPCSSGGRA</sequence>
<evidence type="ECO:0000256" key="1">
    <source>
        <dbReference type="SAM" id="MobiDB-lite"/>
    </source>
</evidence>
<protein>
    <submittedName>
        <fullName evidence="2">Uncharacterized protein</fullName>
    </submittedName>
</protein>
<comment type="caution">
    <text evidence="2">The sequence shown here is derived from an EMBL/GenBank/DDBJ whole genome shotgun (WGS) entry which is preliminary data.</text>
</comment>
<feature type="region of interest" description="Disordered" evidence="1">
    <location>
        <begin position="313"/>
        <end position="336"/>
    </location>
</feature>
<feature type="compositionally biased region" description="Low complexity" evidence="1">
    <location>
        <begin position="239"/>
        <end position="253"/>
    </location>
</feature>
<name>A0A8S1DTV1_9INSE</name>
<keyword evidence="3" id="KW-1185">Reference proteome</keyword>
<dbReference type="EMBL" id="CADEPI010000351">
    <property type="protein sequence ID" value="CAB3384443.1"/>
    <property type="molecule type" value="Genomic_DNA"/>
</dbReference>
<feature type="region of interest" description="Disordered" evidence="1">
    <location>
        <begin position="183"/>
        <end position="206"/>
    </location>
</feature>
<dbReference type="OrthoDB" id="8197862at2759"/>
<dbReference type="Proteomes" id="UP000494165">
    <property type="component" value="Unassembled WGS sequence"/>
</dbReference>
<evidence type="ECO:0000313" key="3">
    <source>
        <dbReference type="Proteomes" id="UP000494165"/>
    </source>
</evidence>
<organism evidence="2 3">
    <name type="scientific">Cloeon dipterum</name>
    <dbReference type="NCBI Taxonomy" id="197152"/>
    <lineage>
        <taxon>Eukaryota</taxon>
        <taxon>Metazoa</taxon>
        <taxon>Ecdysozoa</taxon>
        <taxon>Arthropoda</taxon>
        <taxon>Hexapoda</taxon>
        <taxon>Insecta</taxon>
        <taxon>Pterygota</taxon>
        <taxon>Palaeoptera</taxon>
        <taxon>Ephemeroptera</taxon>
        <taxon>Pisciforma</taxon>
        <taxon>Baetidae</taxon>
        <taxon>Cloeon</taxon>
    </lineage>
</organism>
<gene>
    <name evidence="2" type="ORF">CLODIP_2_CD13094</name>
</gene>
<feature type="compositionally biased region" description="Polar residues" evidence="1">
    <location>
        <begin position="183"/>
        <end position="194"/>
    </location>
</feature>